<evidence type="ECO:0000313" key="11">
    <source>
        <dbReference type="Proteomes" id="UP000094236"/>
    </source>
</evidence>
<dbReference type="Gene3D" id="3.30.1520.10">
    <property type="entry name" value="Phox-like domain"/>
    <property type="match status" value="1"/>
</dbReference>
<feature type="non-terminal residue" evidence="10">
    <location>
        <position position="513"/>
    </location>
</feature>
<comment type="subcellular location">
    <subcellularLocation>
        <location evidence="1">Endosome membrane</location>
        <topology evidence="1">Peripheral membrane protein</topology>
    </subcellularLocation>
</comment>
<dbReference type="SMART" id="SM00312">
    <property type="entry name" value="PX"/>
    <property type="match status" value="1"/>
</dbReference>
<dbReference type="GO" id="GO:0035091">
    <property type="term" value="F:phosphatidylinositol binding"/>
    <property type="evidence" value="ECO:0007669"/>
    <property type="project" value="InterPro"/>
</dbReference>
<keyword evidence="3" id="KW-0813">Transport</keyword>
<dbReference type="GO" id="GO:0006914">
    <property type="term" value="P:autophagy"/>
    <property type="evidence" value="ECO:0007669"/>
    <property type="project" value="UniProtKB-KW"/>
</dbReference>
<keyword evidence="6" id="KW-0072">Autophagy</keyword>
<keyword evidence="7" id="KW-0446">Lipid-binding</keyword>
<evidence type="ECO:0000256" key="7">
    <source>
        <dbReference type="ARBA" id="ARBA00023121"/>
    </source>
</evidence>
<dbReference type="AlphaFoldDB" id="A0A1E4U051"/>
<dbReference type="STRING" id="669874.A0A1E4U051"/>
<dbReference type="InterPro" id="IPR044106">
    <property type="entry name" value="PX_Snx41/Atg20"/>
</dbReference>
<dbReference type="Pfam" id="PF00787">
    <property type="entry name" value="PX"/>
    <property type="match status" value="1"/>
</dbReference>
<dbReference type="EMBL" id="KV454012">
    <property type="protein sequence ID" value="ODV97364.1"/>
    <property type="molecule type" value="Genomic_DNA"/>
</dbReference>
<evidence type="ECO:0000256" key="8">
    <source>
        <dbReference type="ARBA" id="ARBA00023136"/>
    </source>
</evidence>
<evidence type="ECO:0000259" key="9">
    <source>
        <dbReference type="PROSITE" id="PS50195"/>
    </source>
</evidence>
<evidence type="ECO:0000256" key="2">
    <source>
        <dbReference type="ARBA" id="ARBA00010883"/>
    </source>
</evidence>
<keyword evidence="8" id="KW-0472">Membrane</keyword>
<evidence type="ECO:0000256" key="1">
    <source>
        <dbReference type="ARBA" id="ARBA00004481"/>
    </source>
</evidence>
<proteinExistence type="inferred from homology"/>
<keyword evidence="11" id="KW-1185">Reference proteome</keyword>
<dbReference type="OrthoDB" id="289314at2759"/>
<reference evidence="11" key="1">
    <citation type="submission" date="2016-05" db="EMBL/GenBank/DDBJ databases">
        <title>Comparative genomics of biotechnologically important yeasts.</title>
        <authorList>
            <consortium name="DOE Joint Genome Institute"/>
            <person name="Riley R."/>
            <person name="Haridas S."/>
            <person name="Wolfe K.H."/>
            <person name="Lopes M.R."/>
            <person name="Hittinger C.T."/>
            <person name="Goker M."/>
            <person name="Salamov A."/>
            <person name="Wisecaver J."/>
            <person name="Long T.M."/>
            <person name="Aerts A.L."/>
            <person name="Barry K."/>
            <person name="Choi C."/>
            <person name="Clum A."/>
            <person name="Coughlan A.Y."/>
            <person name="Deshpande S."/>
            <person name="Douglass A.P."/>
            <person name="Hanson S.J."/>
            <person name="Klenk H.-P."/>
            <person name="Labutti K."/>
            <person name="Lapidus A."/>
            <person name="Lindquist E."/>
            <person name="Lipzen A."/>
            <person name="Meier-Kolthoff J.P."/>
            <person name="Ohm R.A."/>
            <person name="Otillar R.P."/>
            <person name="Pangilinan J."/>
            <person name="Peng Y."/>
            <person name="Rokas A."/>
            <person name="Rosa C.A."/>
            <person name="Scheuner C."/>
            <person name="Sibirny A.A."/>
            <person name="Slot J.C."/>
            <person name="Stielow J.B."/>
            <person name="Sun H."/>
            <person name="Kurtzman C.P."/>
            <person name="Blackwell M."/>
            <person name="Grigoriev I.V."/>
            <person name="Jeffries T.W."/>
        </authorList>
    </citation>
    <scope>NUCLEOTIDE SEQUENCE [LARGE SCALE GENOMIC DNA]</scope>
    <source>
        <strain evidence="11">NRRL Y-2460</strain>
    </source>
</reference>
<dbReference type="Proteomes" id="UP000094236">
    <property type="component" value="Unassembled WGS sequence"/>
</dbReference>
<evidence type="ECO:0000256" key="6">
    <source>
        <dbReference type="ARBA" id="ARBA00023006"/>
    </source>
</evidence>
<gene>
    <name evidence="10" type="ORF">PACTADRAFT_27049</name>
</gene>
<dbReference type="PROSITE" id="PS50195">
    <property type="entry name" value="PX"/>
    <property type="match status" value="1"/>
</dbReference>
<feature type="domain" description="PX" evidence="9">
    <location>
        <begin position="19"/>
        <end position="162"/>
    </location>
</feature>
<comment type="similarity">
    <text evidence="2">Belongs to the sorting nexin family.</text>
</comment>
<dbReference type="GO" id="GO:0010008">
    <property type="term" value="C:endosome membrane"/>
    <property type="evidence" value="ECO:0007669"/>
    <property type="project" value="UniProtKB-SubCell"/>
</dbReference>
<dbReference type="PANTHER" id="PTHR46979">
    <property type="entry name" value="SORTING NEXIN-41"/>
    <property type="match status" value="1"/>
</dbReference>
<dbReference type="InterPro" id="IPR027267">
    <property type="entry name" value="AH/BAR_dom_sf"/>
</dbReference>
<sequence length="513" mass="59675">LFSQRIEEIFINNPSPKNLQVSIIDASKSNENDHPTTSRSYIVYTIKVADDLIVKRRYSEFENLRNILIKLFPTKIIPPIPEKQSLTSNLSLSGVTSTTSSLAHTSINNDNKKKHVDLDSSKNYIEYRRRMLTSFLNRCLRIDEIRENFVFLTFLDPHPNFTEFICSNEIGKLNKTSIYRLSPVDPLSKINDELYLTLPIPSDHQFVNGLQEDENKEQAEMFNKFESKFKDYELILSNISKINKSIVKHLSDVSNDFTELGSNFNSLSFEESSSNLVEKFGQVHDSSFLDINLLKNLINLKFIEKINELKNFIKIIRNLIEFNKRKWLQLLGIVKMISQTEEILKDFEKIESQSKKIDDALSKSSILNPPGKESKNNKISQAEPLEEDMEQELINQLSESNPTVNTAQTSTTSNKLFGYKIPGLKKFSNVLQSMTDTNPELTRKQTITRTKLKVLTLHKQFNLINNDNKFINEKINEELKNFQFWFKLELNNLCYNYNNDLKEFLNKNYESWE</sequence>
<dbReference type="GO" id="GO:0005829">
    <property type="term" value="C:cytosol"/>
    <property type="evidence" value="ECO:0007669"/>
    <property type="project" value="GOC"/>
</dbReference>
<keyword evidence="5" id="KW-0653">Protein transport</keyword>
<organism evidence="10 11">
    <name type="scientific">Pachysolen tannophilus NRRL Y-2460</name>
    <dbReference type="NCBI Taxonomy" id="669874"/>
    <lineage>
        <taxon>Eukaryota</taxon>
        <taxon>Fungi</taxon>
        <taxon>Dikarya</taxon>
        <taxon>Ascomycota</taxon>
        <taxon>Saccharomycotina</taxon>
        <taxon>Pichiomycetes</taxon>
        <taxon>Pachysolenaceae</taxon>
        <taxon>Pachysolen</taxon>
    </lineage>
</organism>
<keyword evidence="4" id="KW-0967">Endosome</keyword>
<evidence type="ECO:0000256" key="5">
    <source>
        <dbReference type="ARBA" id="ARBA00022927"/>
    </source>
</evidence>
<dbReference type="InterPro" id="IPR036871">
    <property type="entry name" value="PX_dom_sf"/>
</dbReference>
<dbReference type="InterPro" id="IPR001683">
    <property type="entry name" value="PX_dom"/>
</dbReference>
<dbReference type="Gene3D" id="1.20.1270.60">
    <property type="entry name" value="Arfaptin homology (AH) domain/BAR domain"/>
    <property type="match status" value="1"/>
</dbReference>
<dbReference type="PANTHER" id="PTHR46979:SF2">
    <property type="entry name" value="SORTING NEXIN-41"/>
    <property type="match status" value="1"/>
</dbReference>
<protein>
    <recommendedName>
        <fullName evidence="9">PX domain-containing protein</fullName>
    </recommendedName>
</protein>
<evidence type="ECO:0000256" key="4">
    <source>
        <dbReference type="ARBA" id="ARBA00022753"/>
    </source>
</evidence>
<evidence type="ECO:0000313" key="10">
    <source>
        <dbReference type="EMBL" id="ODV97364.1"/>
    </source>
</evidence>
<accession>A0A1E4U051</accession>
<feature type="non-terminal residue" evidence="10">
    <location>
        <position position="1"/>
    </location>
</feature>
<dbReference type="InterPro" id="IPR051079">
    <property type="entry name" value="Sorting_Nexin_Autophagy"/>
</dbReference>
<dbReference type="CDD" id="cd06867">
    <property type="entry name" value="PX_SNX41_42"/>
    <property type="match status" value="1"/>
</dbReference>
<name>A0A1E4U051_PACTA</name>
<dbReference type="GO" id="GO:0042147">
    <property type="term" value="P:retrograde transport, endosome to Golgi"/>
    <property type="evidence" value="ECO:0007669"/>
    <property type="project" value="InterPro"/>
</dbReference>
<evidence type="ECO:0000256" key="3">
    <source>
        <dbReference type="ARBA" id="ARBA00022448"/>
    </source>
</evidence>
<dbReference type="SUPFAM" id="SSF64268">
    <property type="entry name" value="PX domain"/>
    <property type="match status" value="1"/>
</dbReference>
<dbReference type="GO" id="GO:0015031">
    <property type="term" value="P:protein transport"/>
    <property type="evidence" value="ECO:0007669"/>
    <property type="project" value="UniProtKB-KW"/>
</dbReference>